<accession>W7QSK6</accession>
<feature type="region of interest" description="Disordered" evidence="1">
    <location>
        <begin position="1"/>
        <end position="56"/>
    </location>
</feature>
<keyword evidence="2" id="KW-0472">Membrane</keyword>
<keyword evidence="2" id="KW-1133">Transmembrane helix</keyword>
<proteinExistence type="predicted"/>
<keyword evidence="4" id="KW-1185">Reference proteome</keyword>
<evidence type="ECO:0000313" key="3">
    <source>
        <dbReference type="EMBL" id="EWH10853.1"/>
    </source>
</evidence>
<reference evidence="3 4" key="1">
    <citation type="journal article" date="2014" name="Genome Announc.">
        <title>Draft Genome Sequence of the Agar-Degrading Bacterium Catenovulum sp. Strain DS-2, Isolated from Intestines of Haliotis diversicolor.</title>
        <authorList>
            <person name="Shan D."/>
            <person name="Li X."/>
            <person name="Gu Z."/>
            <person name="Wei G."/>
            <person name="Gao Z."/>
            <person name="Shao Z."/>
        </authorList>
    </citation>
    <scope>NUCLEOTIDE SEQUENCE [LARGE SCALE GENOMIC DNA]</scope>
    <source>
        <strain evidence="3 4">DS-2</strain>
    </source>
</reference>
<evidence type="ECO:0000256" key="1">
    <source>
        <dbReference type="SAM" id="MobiDB-lite"/>
    </source>
</evidence>
<dbReference type="STRING" id="1328313.DS2_06166"/>
<feature type="compositionally biased region" description="Basic and acidic residues" evidence="1">
    <location>
        <begin position="27"/>
        <end position="54"/>
    </location>
</feature>
<feature type="compositionally biased region" description="Polar residues" evidence="1">
    <location>
        <begin position="1"/>
        <end position="12"/>
    </location>
</feature>
<comment type="caution">
    <text evidence="3">The sequence shown here is derived from an EMBL/GenBank/DDBJ whole genome shotgun (WGS) entry which is preliminary data.</text>
</comment>
<gene>
    <name evidence="3" type="ORF">DS2_06166</name>
</gene>
<organism evidence="3 4">
    <name type="scientific">Catenovulum agarivorans DS-2</name>
    <dbReference type="NCBI Taxonomy" id="1328313"/>
    <lineage>
        <taxon>Bacteria</taxon>
        <taxon>Pseudomonadati</taxon>
        <taxon>Pseudomonadota</taxon>
        <taxon>Gammaproteobacteria</taxon>
        <taxon>Alteromonadales</taxon>
        <taxon>Alteromonadaceae</taxon>
        <taxon>Catenovulum</taxon>
    </lineage>
</organism>
<dbReference type="OrthoDB" id="5771927at2"/>
<keyword evidence="2" id="KW-0812">Transmembrane</keyword>
<feature type="transmembrane region" description="Helical" evidence="2">
    <location>
        <begin position="74"/>
        <end position="92"/>
    </location>
</feature>
<evidence type="ECO:0000256" key="2">
    <source>
        <dbReference type="SAM" id="Phobius"/>
    </source>
</evidence>
<protein>
    <recommendedName>
        <fullName evidence="5">DUF883 domain-containing protein</fullName>
    </recommendedName>
</protein>
<dbReference type="eggNOG" id="ENOG50330HH">
    <property type="taxonomic scope" value="Bacteria"/>
</dbReference>
<dbReference type="Proteomes" id="UP000019276">
    <property type="component" value="Unassembled WGS sequence"/>
</dbReference>
<dbReference type="AlphaFoldDB" id="W7QSK6"/>
<evidence type="ECO:0000313" key="4">
    <source>
        <dbReference type="Proteomes" id="UP000019276"/>
    </source>
</evidence>
<evidence type="ECO:0008006" key="5">
    <source>
        <dbReference type="Google" id="ProtNLM"/>
    </source>
</evidence>
<name>W7QSK6_9ALTE</name>
<dbReference type="PATRIC" id="fig|1328313.3.peg.1266"/>
<dbReference type="EMBL" id="ARZY01000008">
    <property type="protein sequence ID" value="EWH10853.1"/>
    <property type="molecule type" value="Genomic_DNA"/>
</dbReference>
<sequence length="95" mass="9930">MATAKANSSTPISDKMSDALHQGVDSISERSAKTESAVREGAQHSAEALKDKQQQAKSAWQSSALKNYVDENPVATAGIAFAAGALLSSLLVKKK</sequence>
<dbReference type="RefSeq" id="WP_035013808.1">
    <property type="nucleotide sequence ID" value="NZ_ARZY01000008.1"/>
</dbReference>